<proteinExistence type="predicted"/>
<feature type="signal peptide" evidence="1">
    <location>
        <begin position="1"/>
        <end position="23"/>
    </location>
</feature>
<gene>
    <name evidence="2" type="ORF">ACFSDE_17420</name>
</gene>
<keyword evidence="1" id="KW-0732">Signal</keyword>
<evidence type="ECO:0000256" key="1">
    <source>
        <dbReference type="SAM" id="SignalP"/>
    </source>
</evidence>
<evidence type="ECO:0000313" key="3">
    <source>
        <dbReference type="Proteomes" id="UP001597351"/>
    </source>
</evidence>
<sequence length="115" mass="11730">MSRTQRRTRAVTMSLRALATAVALTTLMSSCGEGDTDADLAAPTATAEAGTPTASESTDAACQSVLDDAAAEAAALRASNLTAIKVTRSADKLNTVVDQAAADCELAVCRTLRVL</sequence>
<evidence type="ECO:0000313" key="2">
    <source>
        <dbReference type="EMBL" id="MFD1948585.1"/>
    </source>
</evidence>
<protein>
    <submittedName>
        <fullName evidence="2">Uncharacterized protein</fullName>
    </submittedName>
</protein>
<comment type="caution">
    <text evidence="2">The sequence shown here is derived from an EMBL/GenBank/DDBJ whole genome shotgun (WGS) entry which is preliminary data.</text>
</comment>
<accession>A0ABW4TPK2</accession>
<dbReference type="PROSITE" id="PS51257">
    <property type="entry name" value="PROKAR_LIPOPROTEIN"/>
    <property type="match status" value="1"/>
</dbReference>
<feature type="chain" id="PRO_5045694026" evidence="1">
    <location>
        <begin position="24"/>
        <end position="115"/>
    </location>
</feature>
<name>A0ABW4TPK2_9ACTN</name>
<keyword evidence="3" id="KW-1185">Reference proteome</keyword>
<dbReference type="EMBL" id="JBHUGD010000003">
    <property type="protein sequence ID" value="MFD1948585.1"/>
    <property type="molecule type" value="Genomic_DNA"/>
</dbReference>
<reference evidence="3" key="1">
    <citation type="journal article" date="2019" name="Int. J. Syst. Evol. Microbiol.">
        <title>The Global Catalogue of Microorganisms (GCM) 10K type strain sequencing project: providing services to taxonomists for standard genome sequencing and annotation.</title>
        <authorList>
            <consortium name="The Broad Institute Genomics Platform"/>
            <consortium name="The Broad Institute Genome Sequencing Center for Infectious Disease"/>
            <person name="Wu L."/>
            <person name="Ma J."/>
        </authorList>
    </citation>
    <scope>NUCLEOTIDE SEQUENCE [LARGE SCALE GENOMIC DNA]</scope>
    <source>
        <strain evidence="3">CGMCC 1.12477</strain>
    </source>
</reference>
<dbReference type="Proteomes" id="UP001597351">
    <property type="component" value="Unassembled WGS sequence"/>
</dbReference>
<dbReference type="RefSeq" id="WP_343920781.1">
    <property type="nucleotide sequence ID" value="NZ_BAAAJT010000002.1"/>
</dbReference>
<organism evidence="2 3">
    <name type="scientific">Nocardioides aestuarii</name>
    <dbReference type="NCBI Taxonomy" id="252231"/>
    <lineage>
        <taxon>Bacteria</taxon>
        <taxon>Bacillati</taxon>
        <taxon>Actinomycetota</taxon>
        <taxon>Actinomycetes</taxon>
        <taxon>Propionibacteriales</taxon>
        <taxon>Nocardioidaceae</taxon>
        <taxon>Nocardioides</taxon>
    </lineage>
</organism>